<keyword evidence="8 15" id="KW-0472">Membrane</keyword>
<gene>
    <name evidence="17" type="primary">pex13</name>
    <name evidence="17" type="ORF">SOMG_02695</name>
</gene>
<comment type="subcellular location">
    <subcellularLocation>
        <location evidence="12">Peroxisome membrane</location>
    </subcellularLocation>
</comment>
<evidence type="ECO:0000256" key="12">
    <source>
        <dbReference type="ARBA" id="ARBA00046271"/>
    </source>
</evidence>
<dbReference type="Gene3D" id="2.30.30.40">
    <property type="entry name" value="SH3 Domains"/>
    <property type="match status" value="1"/>
</dbReference>
<evidence type="ECO:0000256" key="4">
    <source>
        <dbReference type="ARBA" id="ARBA00022692"/>
    </source>
</evidence>
<dbReference type="Pfam" id="PF07653">
    <property type="entry name" value="SH3_2"/>
    <property type="match status" value="1"/>
</dbReference>
<dbReference type="RefSeq" id="XP_056038501.1">
    <property type="nucleotide sequence ID" value="XM_056181486.1"/>
</dbReference>
<sequence length="296" mass="32931">MDQNTDAAKQAPELPAYPHGGLDGNAQSSQLNSFLNHPSYALGNRFYNNPGYMGLNYGNYPGFNSFLPSYNGISPLESNGPATEPISALRTIEGIVSSVGSIAQVMESSLMAAHMSYNTFVSVMDNFKKLRLSIGSLFSIVSLINRLKVFIYNILGIKSNNPLTMNNYNSIRTEEYKPSSKKSKLLSGLLFASLFVFPYAIIKISRKIYEKEKIIAKEKKSKSIQELEFCKAEFDFATREPTVELALRKGDIIAVLSKYDSNGATTGWWYGRKRNGEKGWFPSNYCALIPMKGATR</sequence>
<keyword evidence="18" id="KW-1185">Reference proteome</keyword>
<organism evidence="17 18">
    <name type="scientific">Schizosaccharomyces osmophilus</name>
    <dbReference type="NCBI Taxonomy" id="2545709"/>
    <lineage>
        <taxon>Eukaryota</taxon>
        <taxon>Fungi</taxon>
        <taxon>Dikarya</taxon>
        <taxon>Ascomycota</taxon>
        <taxon>Taphrinomycotina</taxon>
        <taxon>Schizosaccharomycetes</taxon>
        <taxon>Schizosaccharomycetales</taxon>
        <taxon>Schizosaccharomycetaceae</taxon>
        <taxon>Schizosaccharomyces</taxon>
    </lineage>
</organism>
<evidence type="ECO:0000256" key="2">
    <source>
        <dbReference type="ARBA" id="ARBA00022443"/>
    </source>
</evidence>
<dbReference type="PANTHER" id="PTHR19332">
    <property type="entry name" value="PEROXISOMAL MEMBRANE PROTEIN PEX13"/>
    <property type="match status" value="1"/>
</dbReference>
<evidence type="ECO:0000256" key="7">
    <source>
        <dbReference type="ARBA" id="ARBA00023010"/>
    </source>
</evidence>
<dbReference type="Proteomes" id="UP001212411">
    <property type="component" value="Chromosome 2"/>
</dbReference>
<keyword evidence="4 15" id="KW-0812">Transmembrane</keyword>
<dbReference type="GeneID" id="80876175"/>
<keyword evidence="2 13" id="KW-0728">SH3 domain</keyword>
<protein>
    <recommendedName>
        <fullName evidence="11">Peroxisomal membrane protein PEX13</fullName>
    </recommendedName>
    <alternativeName>
        <fullName evidence="10">Peroxin-13</fullName>
    </alternativeName>
</protein>
<dbReference type="AlphaFoldDB" id="A0AAE9WGC0"/>
<comment type="similarity">
    <text evidence="1">Belongs to the peroxin-13 family.</text>
</comment>
<dbReference type="KEGG" id="som:SOMG_02695"/>
<evidence type="ECO:0000256" key="13">
    <source>
        <dbReference type="PROSITE-ProRule" id="PRU00192"/>
    </source>
</evidence>
<feature type="transmembrane region" description="Helical" evidence="15">
    <location>
        <begin position="185"/>
        <end position="202"/>
    </location>
</feature>
<dbReference type="InterPro" id="IPR035463">
    <property type="entry name" value="Pex13"/>
</dbReference>
<dbReference type="InterPro" id="IPR001452">
    <property type="entry name" value="SH3_domain"/>
</dbReference>
<dbReference type="PRINTS" id="PR00452">
    <property type="entry name" value="SH3DOMAIN"/>
</dbReference>
<dbReference type="PROSITE" id="PS50002">
    <property type="entry name" value="SH3"/>
    <property type="match status" value="1"/>
</dbReference>
<dbReference type="InterPro" id="IPR007223">
    <property type="entry name" value="Peroxin-13_N"/>
</dbReference>
<evidence type="ECO:0000256" key="8">
    <source>
        <dbReference type="ARBA" id="ARBA00023136"/>
    </source>
</evidence>
<evidence type="ECO:0000256" key="1">
    <source>
        <dbReference type="ARBA" id="ARBA00006033"/>
    </source>
</evidence>
<dbReference type="EMBL" id="CP115612">
    <property type="protein sequence ID" value="WBW74258.1"/>
    <property type="molecule type" value="Genomic_DNA"/>
</dbReference>
<evidence type="ECO:0000256" key="9">
    <source>
        <dbReference type="ARBA" id="ARBA00023140"/>
    </source>
</evidence>
<reference evidence="17 18" key="1">
    <citation type="journal article" date="2023" name="G3 (Bethesda)">
        <title>A high-quality reference genome for the fission yeast Schizosaccharomyces osmophilus.</title>
        <authorList>
            <person name="Jia G.S."/>
            <person name="Zhang W.C."/>
            <person name="Liang Y."/>
            <person name="Liu X.H."/>
            <person name="Rhind N."/>
            <person name="Pidoux A."/>
            <person name="Brysch-Herzberg M."/>
            <person name="Du L.L."/>
        </authorList>
    </citation>
    <scope>NUCLEOTIDE SEQUENCE [LARGE SCALE GENOMIC DNA]</scope>
    <source>
        <strain evidence="17 18">CBS 15793</strain>
    </source>
</reference>
<keyword evidence="9" id="KW-0576">Peroxisome</keyword>
<feature type="transmembrane region" description="Helical" evidence="15">
    <location>
        <begin position="134"/>
        <end position="155"/>
    </location>
</feature>
<evidence type="ECO:0000256" key="11">
    <source>
        <dbReference type="ARBA" id="ARBA00034535"/>
    </source>
</evidence>
<dbReference type="SUPFAM" id="SSF50044">
    <property type="entry name" value="SH3-domain"/>
    <property type="match status" value="1"/>
</dbReference>
<dbReference type="CDD" id="cd11771">
    <property type="entry name" value="SH3_Pex13p_fungal"/>
    <property type="match status" value="1"/>
</dbReference>
<evidence type="ECO:0000313" key="18">
    <source>
        <dbReference type="Proteomes" id="UP001212411"/>
    </source>
</evidence>
<name>A0AAE9WGC0_9SCHI</name>
<dbReference type="InterPro" id="IPR036028">
    <property type="entry name" value="SH3-like_dom_sf"/>
</dbReference>
<evidence type="ECO:0000256" key="10">
    <source>
        <dbReference type="ARBA" id="ARBA00029693"/>
    </source>
</evidence>
<keyword evidence="6 15" id="KW-1133">Transmembrane helix</keyword>
<dbReference type="Pfam" id="PF04088">
    <property type="entry name" value="Peroxin-13_N"/>
    <property type="match status" value="1"/>
</dbReference>
<feature type="domain" description="SH3" evidence="16">
    <location>
        <begin position="225"/>
        <end position="291"/>
    </location>
</feature>
<accession>A0AAE9WGC0</accession>
<evidence type="ECO:0000256" key="3">
    <source>
        <dbReference type="ARBA" id="ARBA00022448"/>
    </source>
</evidence>
<dbReference type="PANTHER" id="PTHR19332:SF1">
    <property type="entry name" value="PEROXISOMAL MEMBRANE PROTEIN PEX13"/>
    <property type="match status" value="1"/>
</dbReference>
<dbReference type="GO" id="GO:1990429">
    <property type="term" value="C:peroxisomal importomer complex"/>
    <property type="evidence" value="ECO:0007669"/>
    <property type="project" value="TreeGrafter"/>
</dbReference>
<evidence type="ECO:0000256" key="15">
    <source>
        <dbReference type="SAM" id="Phobius"/>
    </source>
</evidence>
<feature type="region of interest" description="Disordered" evidence="14">
    <location>
        <begin position="1"/>
        <end position="22"/>
    </location>
</feature>
<evidence type="ECO:0000256" key="5">
    <source>
        <dbReference type="ARBA" id="ARBA00022927"/>
    </source>
</evidence>
<evidence type="ECO:0000256" key="6">
    <source>
        <dbReference type="ARBA" id="ARBA00022989"/>
    </source>
</evidence>
<dbReference type="GO" id="GO:0016560">
    <property type="term" value="P:protein import into peroxisome matrix, docking"/>
    <property type="evidence" value="ECO:0007669"/>
    <property type="project" value="InterPro"/>
</dbReference>
<evidence type="ECO:0000256" key="14">
    <source>
        <dbReference type="SAM" id="MobiDB-lite"/>
    </source>
</evidence>
<evidence type="ECO:0000313" key="17">
    <source>
        <dbReference type="EMBL" id="WBW74258.1"/>
    </source>
</evidence>
<keyword evidence="7" id="KW-0811">Translocation</keyword>
<dbReference type="GO" id="GO:0005778">
    <property type="term" value="C:peroxisomal membrane"/>
    <property type="evidence" value="ECO:0007669"/>
    <property type="project" value="UniProtKB-SubCell"/>
</dbReference>
<dbReference type="SMART" id="SM00326">
    <property type="entry name" value="SH3"/>
    <property type="match status" value="1"/>
</dbReference>
<evidence type="ECO:0000259" key="16">
    <source>
        <dbReference type="PROSITE" id="PS50002"/>
    </source>
</evidence>
<proteinExistence type="inferred from homology"/>
<keyword evidence="5" id="KW-0653">Protein transport</keyword>
<keyword evidence="3" id="KW-0813">Transport</keyword>